<sequence length="575" mass="65976">PSYDSADLGSHGQMNAFRDCDRFVKRWGLRFNIPRSVYNHSSEYQVPYLSPRALLTHHLTKTPELLFGGLQDLEAAKAHLQSFWDTYKLTHPEHEVFKQAAAGTLVLRTTIPVLFHGDEGRGIRKGNTTVCSVETPFGLDTHTADKYDLMDCCQKHAADDVLLCDYQNLNLKFHSYLTKLLVFLLPGKIYKNSDVMTGLLEVVFRDLRSLFYEGIVLGNQIYNVACVGMKGDLVWFAKLGQLDRCFLHLSYTEDRLMCHECLAGSTDKPFEDVSIGPSWSSSIFQQRPWSNRPGTGLLEVPFDKTKPEAILRRDVFHNSKVGVLQDYIASSMLLVIEMGYYAVPERAGNSRDATLGRLFGHFRLFCCTKKSSPNMHGFNKSFLNATTRKHYPWAKCKGCDAMLLVEWLEVLCTSCLNRLQKPCDARILEGIKAGATAARTFLNAMYRHGLWWKQSCAEFILQQGSRFLKCYNFMAYICLHELDGFAGYAMKPKLHMLCHTVYEIRQCLPYKRQPSCLMFGCEANEDFIGRVCRLSRKMHQRRVCDRVITMYLTKAFALHKKYLRSPEIQKKRKRN</sequence>
<protein>
    <submittedName>
        <fullName evidence="1">HERC1 protein</fullName>
    </submittedName>
</protein>
<evidence type="ECO:0000313" key="1">
    <source>
        <dbReference type="EMBL" id="CAE7549517.1"/>
    </source>
</evidence>
<dbReference type="AlphaFoldDB" id="A0A812TZ00"/>
<organism evidence="1 2">
    <name type="scientific">Symbiodinium necroappetens</name>
    <dbReference type="NCBI Taxonomy" id="1628268"/>
    <lineage>
        <taxon>Eukaryota</taxon>
        <taxon>Sar</taxon>
        <taxon>Alveolata</taxon>
        <taxon>Dinophyceae</taxon>
        <taxon>Suessiales</taxon>
        <taxon>Symbiodiniaceae</taxon>
        <taxon>Symbiodinium</taxon>
    </lineage>
</organism>
<name>A0A812TZ00_9DINO</name>
<dbReference type="OrthoDB" id="426454at2759"/>
<proteinExistence type="predicted"/>
<feature type="non-terminal residue" evidence="1">
    <location>
        <position position="1"/>
    </location>
</feature>
<dbReference type="Proteomes" id="UP000601435">
    <property type="component" value="Unassembled WGS sequence"/>
</dbReference>
<accession>A0A812TZ00</accession>
<gene>
    <name evidence="1" type="primary">HERC1</name>
    <name evidence="1" type="ORF">SNEC2469_LOCUS15829</name>
</gene>
<dbReference type="EMBL" id="CAJNJA010025795">
    <property type="protein sequence ID" value="CAE7549517.1"/>
    <property type="molecule type" value="Genomic_DNA"/>
</dbReference>
<reference evidence="1" key="1">
    <citation type="submission" date="2021-02" db="EMBL/GenBank/DDBJ databases">
        <authorList>
            <person name="Dougan E. K."/>
            <person name="Rhodes N."/>
            <person name="Thang M."/>
            <person name="Chan C."/>
        </authorList>
    </citation>
    <scope>NUCLEOTIDE SEQUENCE</scope>
</reference>
<keyword evidence="2" id="KW-1185">Reference proteome</keyword>
<evidence type="ECO:0000313" key="2">
    <source>
        <dbReference type="Proteomes" id="UP000601435"/>
    </source>
</evidence>
<comment type="caution">
    <text evidence="1">The sequence shown here is derived from an EMBL/GenBank/DDBJ whole genome shotgun (WGS) entry which is preliminary data.</text>
</comment>